<feature type="compositionally biased region" description="Polar residues" evidence="1">
    <location>
        <begin position="224"/>
        <end position="233"/>
    </location>
</feature>
<evidence type="ECO:0008006" key="5">
    <source>
        <dbReference type="Google" id="ProtNLM"/>
    </source>
</evidence>
<dbReference type="Proteomes" id="UP001645859">
    <property type="component" value="Unassembled WGS sequence"/>
</dbReference>
<organism evidence="3 4">
    <name type="scientific">Leucobacter chromiireducens subsp. solipictus</name>
    <dbReference type="NCBI Taxonomy" id="398235"/>
    <lineage>
        <taxon>Bacteria</taxon>
        <taxon>Bacillati</taxon>
        <taxon>Actinomycetota</taxon>
        <taxon>Actinomycetes</taxon>
        <taxon>Micrococcales</taxon>
        <taxon>Microbacteriaceae</taxon>
        <taxon>Leucobacter</taxon>
    </lineage>
</organism>
<name>A0ABS1SBL4_9MICO</name>
<evidence type="ECO:0000256" key="2">
    <source>
        <dbReference type="SAM" id="SignalP"/>
    </source>
</evidence>
<evidence type="ECO:0000313" key="3">
    <source>
        <dbReference type="EMBL" id="MBL3677934.1"/>
    </source>
</evidence>
<evidence type="ECO:0000313" key="4">
    <source>
        <dbReference type="Proteomes" id="UP001645859"/>
    </source>
</evidence>
<dbReference type="EMBL" id="QYAC01000001">
    <property type="protein sequence ID" value="MBL3677934.1"/>
    <property type="molecule type" value="Genomic_DNA"/>
</dbReference>
<dbReference type="PROSITE" id="PS51257">
    <property type="entry name" value="PROKAR_LIPOPROTEIN"/>
    <property type="match status" value="1"/>
</dbReference>
<keyword evidence="4" id="KW-1185">Reference proteome</keyword>
<proteinExistence type="predicted"/>
<accession>A0ABS1SBL4</accession>
<feature type="chain" id="PRO_5046345651" description="Lipoprotein" evidence="2">
    <location>
        <begin position="29"/>
        <end position="247"/>
    </location>
</feature>
<feature type="region of interest" description="Disordered" evidence="1">
    <location>
        <begin position="224"/>
        <end position="247"/>
    </location>
</feature>
<reference evidence="3 4" key="1">
    <citation type="submission" date="2018-09" db="EMBL/GenBank/DDBJ databases">
        <title>Comparative genomics of Leucobacter spp.</title>
        <authorList>
            <person name="Reis A.C."/>
            <person name="Kolvenbach B.A."/>
            <person name="Corvini P.F.X."/>
            <person name="Nunes O.C."/>
        </authorList>
    </citation>
    <scope>NUCLEOTIDE SEQUENCE [LARGE SCALE GENOMIC DNA]</scope>
    <source>
        <strain evidence="3 4">TAN 31504</strain>
    </source>
</reference>
<comment type="caution">
    <text evidence="3">The sequence shown here is derived from an EMBL/GenBank/DDBJ whole genome shotgun (WGS) entry which is preliminary data.</text>
</comment>
<sequence length="247" mass="25479">MSRRGIGVRCAAAGALALALSLVGCASASGSAAAQASTVQLPGGSAVTVSADTVLGSGQFLPDRDNYAITAEEWTTTMDGETPVVVGLVQTTHTMHYRGYTEDEFVTFVLGVSADGEARELTRTRILRGAEHTAELAGRSEQGVVAVLLDGELNTNVPRDSRVIGVDAVRGTEVWVKEHGYPRAGDGEAWFYAAASPDACATEVQRFDVASGIVAASESILNTDPASGGTCVTANDPAPPPTLDPEA</sequence>
<protein>
    <recommendedName>
        <fullName evidence="5">Lipoprotein</fullName>
    </recommendedName>
</protein>
<evidence type="ECO:0000256" key="1">
    <source>
        <dbReference type="SAM" id="MobiDB-lite"/>
    </source>
</evidence>
<feature type="signal peptide" evidence="2">
    <location>
        <begin position="1"/>
        <end position="28"/>
    </location>
</feature>
<feature type="compositionally biased region" description="Pro residues" evidence="1">
    <location>
        <begin position="237"/>
        <end position="247"/>
    </location>
</feature>
<gene>
    <name evidence="3" type="ORF">D3230_01250</name>
</gene>
<keyword evidence="2" id="KW-0732">Signal</keyword>